<reference evidence="1 2" key="1">
    <citation type="submission" date="2016-10" db="EMBL/GenBank/DDBJ databases">
        <authorList>
            <person name="de Groot N.N."/>
        </authorList>
    </citation>
    <scope>NUCLEOTIDE SEQUENCE [LARGE SCALE GENOMIC DNA]</scope>
    <source>
        <strain evidence="1 2">CGMCC 4.5506</strain>
    </source>
</reference>
<dbReference type="EMBL" id="FMZE01000008">
    <property type="protein sequence ID" value="SDD40779.1"/>
    <property type="molecule type" value="Genomic_DNA"/>
</dbReference>
<dbReference type="InterPro" id="IPR013901">
    <property type="entry name" value="Anthrone_oxy"/>
</dbReference>
<organism evidence="1 2">
    <name type="scientific">Prauserella marina</name>
    <dbReference type="NCBI Taxonomy" id="530584"/>
    <lineage>
        <taxon>Bacteria</taxon>
        <taxon>Bacillati</taxon>
        <taxon>Actinomycetota</taxon>
        <taxon>Actinomycetes</taxon>
        <taxon>Pseudonocardiales</taxon>
        <taxon>Pseudonocardiaceae</taxon>
        <taxon>Prauserella</taxon>
    </lineage>
</organism>
<evidence type="ECO:0000313" key="2">
    <source>
        <dbReference type="Proteomes" id="UP000199494"/>
    </source>
</evidence>
<dbReference type="Proteomes" id="UP000199494">
    <property type="component" value="Unassembled WGS sequence"/>
</dbReference>
<dbReference type="Pfam" id="PF08592">
    <property type="entry name" value="Anthrone_oxy"/>
    <property type="match status" value="1"/>
</dbReference>
<name>A0A222VUE7_9PSEU</name>
<proteinExistence type="predicted"/>
<dbReference type="AlphaFoldDB" id="A0A222VUE7"/>
<dbReference type="STRING" id="530584.SAMN05421630_10869"/>
<dbReference type="OrthoDB" id="428263at2"/>
<keyword evidence="2" id="KW-1185">Reference proteome</keyword>
<sequence length="161" mass="16743">MSDGVYFIVLAAAALGAALVAGVFFAFSTFVVAALRRLPAEQGIAVMQAINVTVLRSAFLLVFALTAVLSALLVVVGPLVGDAAGGWWSFAGGVGYLAGSFVLTRMAHIPRNEALGRVDPAGAEGARLWRSFVPVWTAWNHVRTLASLVAAACFVAGLLVR</sequence>
<dbReference type="RefSeq" id="WP_091807642.1">
    <property type="nucleotide sequence ID" value="NZ_CP016353.1"/>
</dbReference>
<accession>A0A222VUE7</accession>
<gene>
    <name evidence="1" type="ORF">SAMN05421630_10869</name>
</gene>
<evidence type="ECO:0000313" key="1">
    <source>
        <dbReference type="EMBL" id="SDD40779.1"/>
    </source>
</evidence>
<dbReference type="KEGG" id="pmad:BAY61_22765"/>
<protein>
    <submittedName>
        <fullName evidence="1">Uncharacterized membrane protein</fullName>
    </submittedName>
</protein>